<sequence>MLRSGTAAISLPDSTSAVHIIFIPSLALRFPSADQAVRVASCSASTMAYGHRLRLLAALSLLLFGVALGCCTSIFNFAQALGLPLLRSYLAGGTAEDFRYRANFAFAGATSLNASLFKDKGIQTFSAEYSLGTQLEWFINSCLCFALNQIYALFRSVIFLLFCFMLVLYW</sequence>
<accession>A0AAQ3KR44</accession>
<gene>
    <name evidence="3" type="ORF">Cni_G21979</name>
</gene>
<evidence type="ECO:0000256" key="1">
    <source>
        <dbReference type="ARBA" id="ARBA00008668"/>
    </source>
</evidence>
<evidence type="ECO:0000313" key="4">
    <source>
        <dbReference type="Proteomes" id="UP001327560"/>
    </source>
</evidence>
<comment type="similarity">
    <text evidence="1">Belongs to the 'GDSL' lipolytic enzyme family.</text>
</comment>
<dbReference type="Proteomes" id="UP001327560">
    <property type="component" value="Chromosome 7"/>
</dbReference>
<name>A0AAQ3KR44_9LILI</name>
<dbReference type="AlphaFoldDB" id="A0AAQ3KR44"/>
<organism evidence="3 4">
    <name type="scientific">Canna indica</name>
    <name type="common">Indian-shot</name>
    <dbReference type="NCBI Taxonomy" id="4628"/>
    <lineage>
        <taxon>Eukaryota</taxon>
        <taxon>Viridiplantae</taxon>
        <taxon>Streptophyta</taxon>
        <taxon>Embryophyta</taxon>
        <taxon>Tracheophyta</taxon>
        <taxon>Spermatophyta</taxon>
        <taxon>Magnoliopsida</taxon>
        <taxon>Liliopsida</taxon>
        <taxon>Zingiberales</taxon>
        <taxon>Cannaceae</taxon>
        <taxon>Canna</taxon>
    </lineage>
</organism>
<keyword evidence="2" id="KW-1133">Transmembrane helix</keyword>
<protein>
    <submittedName>
        <fullName evidence="3">Uncharacterized protein</fullName>
    </submittedName>
</protein>
<dbReference type="PANTHER" id="PTHR22835">
    <property type="entry name" value="ZINC FINGER FYVE DOMAIN CONTAINING PROTEIN"/>
    <property type="match status" value="1"/>
</dbReference>
<feature type="transmembrane region" description="Helical" evidence="2">
    <location>
        <begin position="150"/>
        <end position="169"/>
    </location>
</feature>
<keyword evidence="2" id="KW-0812">Transmembrane</keyword>
<reference evidence="3 4" key="1">
    <citation type="submission" date="2023-10" db="EMBL/GenBank/DDBJ databases">
        <title>Chromosome-scale genome assembly provides insights into flower coloration mechanisms of Canna indica.</title>
        <authorList>
            <person name="Li C."/>
        </authorList>
    </citation>
    <scope>NUCLEOTIDE SEQUENCE [LARGE SCALE GENOMIC DNA]</scope>
    <source>
        <tissue evidence="3">Flower</tissue>
    </source>
</reference>
<proteinExistence type="inferred from homology"/>
<keyword evidence="2" id="KW-0472">Membrane</keyword>
<feature type="transmembrane region" description="Helical" evidence="2">
    <location>
        <begin position="55"/>
        <end position="78"/>
    </location>
</feature>
<dbReference type="EMBL" id="CP136896">
    <property type="protein sequence ID" value="WOL13210.1"/>
    <property type="molecule type" value="Genomic_DNA"/>
</dbReference>
<keyword evidence="4" id="KW-1185">Reference proteome</keyword>
<evidence type="ECO:0000313" key="3">
    <source>
        <dbReference type="EMBL" id="WOL13210.1"/>
    </source>
</evidence>
<dbReference type="PANTHER" id="PTHR22835:SF663">
    <property type="entry name" value="LIPASE-LIKE"/>
    <property type="match status" value="1"/>
</dbReference>
<evidence type="ECO:0000256" key="2">
    <source>
        <dbReference type="SAM" id="Phobius"/>
    </source>
</evidence>